<comment type="subcellular location">
    <subcellularLocation>
        <location evidence="1">Cell membrane</location>
        <topology evidence="1">Multi-pass membrane protein</topology>
    </subcellularLocation>
</comment>
<evidence type="ECO:0000256" key="7">
    <source>
        <dbReference type="ARBA" id="ARBA00023065"/>
    </source>
</evidence>
<evidence type="ECO:0000256" key="2">
    <source>
        <dbReference type="ARBA" id="ARBA00009848"/>
    </source>
</evidence>
<protein>
    <submittedName>
        <fullName evidence="16">Purinergic receptor P2X, ligand-gated ion channel, 3a</fullName>
    </submittedName>
</protein>
<keyword evidence="11" id="KW-1071">Ligand-gated ion channel</keyword>
<dbReference type="Ensembl" id="ENSAMXT00005031453.1">
    <property type="protein sequence ID" value="ENSAMXP00005028653.1"/>
    <property type="gene ID" value="ENSAMXG00005014266.1"/>
</dbReference>
<evidence type="ECO:0000256" key="15">
    <source>
        <dbReference type="SAM" id="Phobius"/>
    </source>
</evidence>
<evidence type="ECO:0000256" key="12">
    <source>
        <dbReference type="ARBA" id="ARBA00023303"/>
    </source>
</evidence>
<feature type="compositionally biased region" description="Polar residues" evidence="14">
    <location>
        <begin position="317"/>
        <end position="334"/>
    </location>
</feature>
<dbReference type="Gene3D" id="1.10.287.940">
    <property type="entry name" value="atp-gated p2x4 ion channel"/>
    <property type="match status" value="1"/>
</dbReference>
<dbReference type="AlphaFoldDB" id="A0A8B9JYR3"/>
<dbReference type="PANTHER" id="PTHR10125:SF8">
    <property type="entry name" value="P2X PURINOCEPTOR 3"/>
    <property type="match status" value="1"/>
</dbReference>
<comment type="catalytic activity">
    <reaction evidence="13">
        <text>Ca(2+)(in) = Ca(2+)(out)</text>
        <dbReference type="Rhea" id="RHEA:29671"/>
        <dbReference type="ChEBI" id="CHEBI:29108"/>
    </reaction>
</comment>
<evidence type="ECO:0000256" key="4">
    <source>
        <dbReference type="ARBA" id="ARBA00022475"/>
    </source>
</evidence>
<keyword evidence="12" id="KW-0407">Ion channel</keyword>
<proteinExistence type="inferred from homology"/>
<keyword evidence="4" id="KW-1003">Cell membrane</keyword>
<dbReference type="PROSITE" id="PS01212">
    <property type="entry name" value="P2X_RECEPTOR"/>
    <property type="match status" value="1"/>
</dbReference>
<evidence type="ECO:0000256" key="1">
    <source>
        <dbReference type="ARBA" id="ARBA00004651"/>
    </source>
</evidence>
<evidence type="ECO:0000256" key="6">
    <source>
        <dbReference type="ARBA" id="ARBA00022989"/>
    </source>
</evidence>
<comment type="similarity">
    <text evidence="2">Belongs to the P2X receptor family.</text>
</comment>
<evidence type="ECO:0000256" key="13">
    <source>
        <dbReference type="ARBA" id="ARBA00036634"/>
    </source>
</evidence>
<dbReference type="GO" id="GO:0070588">
    <property type="term" value="P:calcium ion transmembrane transport"/>
    <property type="evidence" value="ECO:0007669"/>
    <property type="project" value="TreeGrafter"/>
</dbReference>
<dbReference type="InterPro" id="IPR059116">
    <property type="entry name" value="P2X_receptor"/>
</dbReference>
<evidence type="ECO:0000313" key="16">
    <source>
        <dbReference type="Ensembl" id="ENSAMXP00005028653.1"/>
    </source>
</evidence>
<dbReference type="InterPro" id="IPR053792">
    <property type="entry name" value="P2X_RECEPTOR_CS"/>
</dbReference>
<dbReference type="GO" id="GO:0098794">
    <property type="term" value="C:postsynapse"/>
    <property type="evidence" value="ECO:0007669"/>
    <property type="project" value="GOC"/>
</dbReference>
<keyword evidence="9" id="KW-1015">Disulfide bond</keyword>
<feature type="region of interest" description="Disordered" evidence="14">
    <location>
        <begin position="315"/>
        <end position="334"/>
    </location>
</feature>
<sequence length="334" mass="37500">MFCLDSSFFTYETTKSVVVKRRSLGIINRIAQALIIIYYVGTDYADKKFNCSTDADCEKYRSSNMPSGEITGKCLGEFSQCEIKGWCPSEDDSNSKDITAMKEVENFTIFIKNSIRFPRFNVKRGNIEPEMQDKTCHYHPVHNTSCPFFRVGDVLKEANASLSDIIKNGGEIGINIAWLCNLDLGVEKCKPKYSFTRLDTETKLSQGYNFRFAKYYMSADGEEFRTLHKAFAIRFDIIVSGDAGKFYIVPTLINIVAACTSVGLATVFCDIILLNFLNGSEQYKAKKFEEVSGPAQRSESHELKGSQITFKEEGKSCNDSGAYSSHSETLVCSH</sequence>
<evidence type="ECO:0000256" key="3">
    <source>
        <dbReference type="ARBA" id="ARBA00022448"/>
    </source>
</evidence>
<dbReference type="Proteomes" id="UP000694621">
    <property type="component" value="Unplaced"/>
</dbReference>
<dbReference type="InterPro" id="IPR027309">
    <property type="entry name" value="P2X_extracellular_dom_sf"/>
</dbReference>
<evidence type="ECO:0000256" key="10">
    <source>
        <dbReference type="ARBA" id="ARBA00023180"/>
    </source>
</evidence>
<evidence type="ECO:0000256" key="14">
    <source>
        <dbReference type="SAM" id="MobiDB-lite"/>
    </source>
</evidence>
<evidence type="ECO:0000256" key="8">
    <source>
        <dbReference type="ARBA" id="ARBA00023136"/>
    </source>
</evidence>
<dbReference type="NCBIfam" id="TIGR00863">
    <property type="entry name" value="P2X"/>
    <property type="match status" value="1"/>
</dbReference>
<organism evidence="16 17">
    <name type="scientific">Astyanax mexicanus</name>
    <name type="common">Blind cave fish</name>
    <name type="synonym">Astyanax fasciatus mexicanus</name>
    <dbReference type="NCBI Taxonomy" id="7994"/>
    <lineage>
        <taxon>Eukaryota</taxon>
        <taxon>Metazoa</taxon>
        <taxon>Chordata</taxon>
        <taxon>Craniata</taxon>
        <taxon>Vertebrata</taxon>
        <taxon>Euteleostomi</taxon>
        <taxon>Actinopterygii</taxon>
        <taxon>Neopterygii</taxon>
        <taxon>Teleostei</taxon>
        <taxon>Ostariophysi</taxon>
        <taxon>Characiformes</taxon>
        <taxon>Characoidei</taxon>
        <taxon>Acestrorhamphidae</taxon>
        <taxon>Acestrorhamphinae</taxon>
        <taxon>Astyanax</taxon>
    </lineage>
</organism>
<feature type="transmembrane region" description="Helical" evidence="15">
    <location>
        <begin position="255"/>
        <end position="277"/>
    </location>
</feature>
<keyword evidence="6 15" id="KW-1133">Transmembrane helix</keyword>
<keyword evidence="3" id="KW-0813">Transport</keyword>
<evidence type="ECO:0000256" key="9">
    <source>
        <dbReference type="ARBA" id="ARBA00023157"/>
    </source>
</evidence>
<dbReference type="Pfam" id="PF00864">
    <property type="entry name" value="P2X_receptor"/>
    <property type="match status" value="1"/>
</dbReference>
<evidence type="ECO:0000256" key="5">
    <source>
        <dbReference type="ARBA" id="ARBA00022692"/>
    </source>
</evidence>
<dbReference type="GO" id="GO:0005886">
    <property type="term" value="C:plasma membrane"/>
    <property type="evidence" value="ECO:0007669"/>
    <property type="project" value="UniProtKB-SubCell"/>
</dbReference>
<accession>A0A8B9JYR3</accession>
<evidence type="ECO:0000256" key="11">
    <source>
        <dbReference type="ARBA" id="ARBA00023286"/>
    </source>
</evidence>
<evidence type="ECO:0000313" key="17">
    <source>
        <dbReference type="Proteomes" id="UP000694621"/>
    </source>
</evidence>
<keyword evidence="7" id="KW-0406">Ion transport</keyword>
<dbReference type="Gene3D" id="2.60.490.10">
    <property type="entry name" value="atp-gated p2x4 ion channel domain"/>
    <property type="match status" value="1"/>
</dbReference>
<dbReference type="GO" id="GO:0033198">
    <property type="term" value="P:response to ATP"/>
    <property type="evidence" value="ECO:0007669"/>
    <property type="project" value="InterPro"/>
</dbReference>
<keyword evidence="5 15" id="KW-0812">Transmembrane</keyword>
<dbReference type="InterPro" id="IPR001429">
    <property type="entry name" value="P2X_purnocptor"/>
</dbReference>
<dbReference type="PANTHER" id="PTHR10125">
    <property type="entry name" value="P2X PURINOCEPTOR"/>
    <property type="match status" value="1"/>
</dbReference>
<dbReference type="GO" id="GO:0001614">
    <property type="term" value="F:purinergic nucleotide receptor activity"/>
    <property type="evidence" value="ECO:0007669"/>
    <property type="project" value="InterPro"/>
</dbReference>
<reference evidence="16" key="1">
    <citation type="submission" date="2025-08" db="UniProtKB">
        <authorList>
            <consortium name="Ensembl"/>
        </authorList>
    </citation>
    <scope>IDENTIFICATION</scope>
</reference>
<keyword evidence="8 15" id="KW-0472">Membrane</keyword>
<dbReference type="GO" id="GO:0004931">
    <property type="term" value="F:extracellularly ATP-gated monoatomic cation channel activity"/>
    <property type="evidence" value="ECO:0007669"/>
    <property type="project" value="InterPro"/>
</dbReference>
<dbReference type="PRINTS" id="PR01307">
    <property type="entry name" value="P2XRECEPTOR"/>
</dbReference>
<keyword evidence="10" id="KW-0325">Glycoprotein</keyword>
<name>A0A8B9JYR3_ASTMX</name>